<dbReference type="EMBL" id="FSRA01000002">
    <property type="protein sequence ID" value="SIO53247.1"/>
    <property type="molecule type" value="Genomic_DNA"/>
</dbReference>
<sequence>MINQFEVPALIEDTLPELRRPLHQFPAIFHIYQTVDCLNSYLIRQLRNKNYPLLEKCLRLAGRLYERGNPIVKKAVTQIIVPELSKEPVPDNISRIRLYSLIPASLYNLYMQHHLNIQTKNK</sequence>
<feature type="domain" description="DUF7674" evidence="1">
    <location>
        <begin position="9"/>
        <end position="114"/>
    </location>
</feature>
<dbReference type="Pfam" id="PF24722">
    <property type="entry name" value="DUF7674"/>
    <property type="match status" value="1"/>
</dbReference>
<evidence type="ECO:0000259" key="1">
    <source>
        <dbReference type="Pfam" id="PF24722"/>
    </source>
</evidence>
<gene>
    <name evidence="2" type="ORF">SAMN04488055_5378</name>
</gene>
<dbReference type="Proteomes" id="UP000185003">
    <property type="component" value="Unassembled WGS sequence"/>
</dbReference>
<dbReference type="AlphaFoldDB" id="A0A1N6KA98"/>
<accession>A0A1N6KA98</accession>
<keyword evidence="3" id="KW-1185">Reference proteome</keyword>
<evidence type="ECO:0000313" key="3">
    <source>
        <dbReference type="Proteomes" id="UP000185003"/>
    </source>
</evidence>
<dbReference type="InterPro" id="IPR056091">
    <property type="entry name" value="DUF7674"/>
</dbReference>
<name>A0A1N6KA98_9BACT</name>
<dbReference type="OrthoDB" id="707611at2"/>
<evidence type="ECO:0000313" key="2">
    <source>
        <dbReference type="EMBL" id="SIO53247.1"/>
    </source>
</evidence>
<proteinExistence type="predicted"/>
<reference evidence="2 3" key="1">
    <citation type="submission" date="2016-11" db="EMBL/GenBank/DDBJ databases">
        <authorList>
            <person name="Jaros S."/>
            <person name="Januszkiewicz K."/>
            <person name="Wedrychowicz H."/>
        </authorList>
    </citation>
    <scope>NUCLEOTIDE SEQUENCE [LARGE SCALE GENOMIC DNA]</scope>
    <source>
        <strain evidence="2 3">DSM 24787</strain>
    </source>
</reference>
<organism evidence="2 3">
    <name type="scientific">Chitinophaga niabensis</name>
    <dbReference type="NCBI Taxonomy" id="536979"/>
    <lineage>
        <taxon>Bacteria</taxon>
        <taxon>Pseudomonadati</taxon>
        <taxon>Bacteroidota</taxon>
        <taxon>Chitinophagia</taxon>
        <taxon>Chitinophagales</taxon>
        <taxon>Chitinophagaceae</taxon>
        <taxon>Chitinophaga</taxon>
    </lineage>
</organism>
<dbReference type="RefSeq" id="WP_074242612.1">
    <property type="nucleotide sequence ID" value="NZ_FSRA01000002.1"/>
</dbReference>
<protein>
    <recommendedName>
        <fullName evidence="1">DUF7674 domain-containing protein</fullName>
    </recommendedName>
</protein>
<dbReference type="STRING" id="536979.SAMN04488055_5378"/>